<dbReference type="CDD" id="cd13401">
    <property type="entry name" value="Slt70-like"/>
    <property type="match status" value="1"/>
</dbReference>
<proteinExistence type="inferred from homology"/>
<feature type="domain" description="LysM" evidence="3">
    <location>
        <begin position="537"/>
        <end position="581"/>
    </location>
</feature>
<organism evidence="4 5">
    <name type="scientific">Thiothrix lacustris</name>
    <dbReference type="NCBI Taxonomy" id="525917"/>
    <lineage>
        <taxon>Bacteria</taxon>
        <taxon>Pseudomonadati</taxon>
        <taxon>Pseudomonadota</taxon>
        <taxon>Gammaproteobacteria</taxon>
        <taxon>Thiotrichales</taxon>
        <taxon>Thiotrichaceae</taxon>
        <taxon>Thiothrix</taxon>
    </lineage>
</organism>
<comment type="similarity">
    <text evidence="1">Belongs to the transglycosylase Slt family.</text>
</comment>
<feature type="chain" id="PRO_5010997389" description="LysM domain-containing protein" evidence="2">
    <location>
        <begin position="27"/>
        <end position="588"/>
    </location>
</feature>
<dbReference type="PROSITE" id="PS51782">
    <property type="entry name" value="LYSM"/>
    <property type="match status" value="1"/>
</dbReference>
<dbReference type="GO" id="GO:0000270">
    <property type="term" value="P:peptidoglycan metabolic process"/>
    <property type="evidence" value="ECO:0007669"/>
    <property type="project" value="InterPro"/>
</dbReference>
<dbReference type="GO" id="GO:0016020">
    <property type="term" value="C:membrane"/>
    <property type="evidence" value="ECO:0007669"/>
    <property type="project" value="InterPro"/>
</dbReference>
<dbReference type="GO" id="GO:0008933">
    <property type="term" value="F:peptidoglycan lytic transglycosylase activity"/>
    <property type="evidence" value="ECO:0007669"/>
    <property type="project" value="InterPro"/>
</dbReference>
<accession>A0A1Y1QGZ3</accession>
<evidence type="ECO:0000259" key="3">
    <source>
        <dbReference type="PROSITE" id="PS51782"/>
    </source>
</evidence>
<dbReference type="Pfam" id="PF01464">
    <property type="entry name" value="SLT"/>
    <property type="match status" value="2"/>
</dbReference>
<dbReference type="Proteomes" id="UP000192491">
    <property type="component" value="Unassembled WGS sequence"/>
</dbReference>
<comment type="caution">
    <text evidence="4">The sequence shown here is derived from an EMBL/GenBank/DDBJ whole genome shotgun (WGS) entry which is preliminary data.</text>
</comment>
<name>A0A1Y1QGZ3_9GAMM</name>
<feature type="signal peptide" evidence="2">
    <location>
        <begin position="1"/>
        <end position="26"/>
    </location>
</feature>
<dbReference type="PANTHER" id="PTHR37423">
    <property type="entry name" value="SOLUBLE LYTIC MUREIN TRANSGLYCOSYLASE-RELATED"/>
    <property type="match status" value="1"/>
</dbReference>
<dbReference type="InterPro" id="IPR023346">
    <property type="entry name" value="Lysozyme-like_dom_sf"/>
</dbReference>
<dbReference type="InterPro" id="IPR008258">
    <property type="entry name" value="Transglycosylase_SLT_dom_1"/>
</dbReference>
<evidence type="ECO:0000256" key="1">
    <source>
        <dbReference type="ARBA" id="ARBA00007734"/>
    </source>
</evidence>
<dbReference type="PANTHER" id="PTHR37423:SF2">
    <property type="entry name" value="MEMBRANE-BOUND LYTIC MUREIN TRANSGLYCOSYLASE C"/>
    <property type="match status" value="1"/>
</dbReference>
<reference evidence="4 5" key="1">
    <citation type="submission" date="2017-01" db="EMBL/GenBank/DDBJ databases">
        <title>Novel large sulfur bacteria in the metagenomes of groundwater-fed chemosynthetic microbial mats in the Lake Huron basin.</title>
        <authorList>
            <person name="Sharrar A.M."/>
            <person name="Flood B.E."/>
            <person name="Bailey J.V."/>
            <person name="Jones D.S."/>
            <person name="Biddanda B."/>
            <person name="Ruberg S.A."/>
            <person name="Marcus D.N."/>
            <person name="Dick G.J."/>
        </authorList>
    </citation>
    <scope>NUCLEOTIDE SEQUENCE [LARGE SCALE GENOMIC DNA]</scope>
    <source>
        <strain evidence="4">A8</strain>
    </source>
</reference>
<dbReference type="InterPro" id="IPR018392">
    <property type="entry name" value="LysM"/>
</dbReference>
<dbReference type="Gene3D" id="1.10.530.10">
    <property type="match status" value="2"/>
</dbReference>
<sequence length="588" mass="63080">MKKMYKLLLSALLAGSFISIPCAAYADDAPDCLKAGAKTLNKHAEAYKADIQAAAQRYDISPALIKAVMATESCFNPVLVSSEGRIGLMQLTPTTAKRFGAFDMLNPAANIDAGARYLSYLSKRYEGSLAEVLAAYVSDSGSLWQDAPATPLAVAAIREPVNQLLNTLLKFDNNKKANRQAQALLKRWGEAHDEFQMALRSLPDPVSKATKAWFKERLARVHYARTPEARGCGGFSAKALQTKADPYEAIIQKAAKRYGVNSALVKSVIASESCYREMVVSYMGASGLMQLMPETAAELGVVDIFDPEENINGGTRYLSWLLKRYNGSFTHAIAAYNAGAGRIAADAPVTIAFTETRGYIRNVLTHLTRFEKGKQASTNAQFLLANWEQTDLAYQAALRGETPAVAAADAVPDAALSPVIDSNQPQVTMALLRTEKVSFDGAMTDVQPNTPLQAAIDDGIVRVKRVSATSADRGNGQPIAVESTAMAESPALQTLPTLPTLPVEPVVVDNALPSCNALPQPLLEQTEERGSGRYGAFFYVAQAGDTADLVANKLGLDPQDMLRVGNLPADGVLPTGRSVKVAECARTL</sequence>
<gene>
    <name evidence="4" type="ORF">BWK73_33605</name>
</gene>
<dbReference type="InterPro" id="IPR000189">
    <property type="entry name" value="Transglyc_AS"/>
</dbReference>
<dbReference type="EMBL" id="MTEJ01000289">
    <property type="protein sequence ID" value="OQX05431.1"/>
    <property type="molecule type" value="Genomic_DNA"/>
</dbReference>
<evidence type="ECO:0000313" key="5">
    <source>
        <dbReference type="Proteomes" id="UP000192491"/>
    </source>
</evidence>
<evidence type="ECO:0000256" key="2">
    <source>
        <dbReference type="SAM" id="SignalP"/>
    </source>
</evidence>
<dbReference type="AlphaFoldDB" id="A0A1Y1QGZ3"/>
<evidence type="ECO:0000313" key="4">
    <source>
        <dbReference type="EMBL" id="OQX05431.1"/>
    </source>
</evidence>
<keyword evidence="2" id="KW-0732">Signal</keyword>
<dbReference type="PROSITE" id="PS00922">
    <property type="entry name" value="TRANSGLYCOSYLASE"/>
    <property type="match status" value="1"/>
</dbReference>
<dbReference type="SUPFAM" id="SSF53955">
    <property type="entry name" value="Lysozyme-like"/>
    <property type="match status" value="2"/>
</dbReference>
<protein>
    <recommendedName>
        <fullName evidence="3">LysM domain-containing protein</fullName>
    </recommendedName>
</protein>